<organism evidence="2 3">
    <name type="scientific">Necator americanus</name>
    <name type="common">Human hookworm</name>
    <dbReference type="NCBI Taxonomy" id="51031"/>
    <lineage>
        <taxon>Eukaryota</taxon>
        <taxon>Metazoa</taxon>
        <taxon>Ecdysozoa</taxon>
        <taxon>Nematoda</taxon>
        <taxon>Chromadorea</taxon>
        <taxon>Rhabditida</taxon>
        <taxon>Rhabditina</taxon>
        <taxon>Rhabditomorpha</taxon>
        <taxon>Strongyloidea</taxon>
        <taxon>Ancylostomatidae</taxon>
        <taxon>Bunostominae</taxon>
        <taxon>Necator</taxon>
    </lineage>
</organism>
<dbReference type="Pfam" id="PF00078">
    <property type="entry name" value="RVT_1"/>
    <property type="match status" value="1"/>
</dbReference>
<comment type="caution">
    <text evidence="2">The sequence shown here is derived from an EMBL/GenBank/DDBJ whole genome shotgun (WGS) entry which is preliminary data.</text>
</comment>
<dbReference type="PANTHER" id="PTHR47027:SF25">
    <property type="entry name" value="REVERSE TRANSCRIPTASE DOMAIN-CONTAINING PROTEIN"/>
    <property type="match status" value="1"/>
</dbReference>
<reference evidence="2 3" key="1">
    <citation type="submission" date="2023-08" db="EMBL/GenBank/DDBJ databases">
        <title>A Necator americanus chromosomal reference genome.</title>
        <authorList>
            <person name="Ilik V."/>
            <person name="Petrzelkova K.J."/>
            <person name="Pardy F."/>
            <person name="Fuh T."/>
            <person name="Niatou-Singa F.S."/>
            <person name="Gouil Q."/>
            <person name="Baker L."/>
            <person name="Ritchie M.E."/>
            <person name="Jex A.R."/>
            <person name="Gazzola D."/>
            <person name="Li H."/>
            <person name="Toshio Fujiwara R."/>
            <person name="Zhan B."/>
            <person name="Aroian R.V."/>
            <person name="Pafco B."/>
            <person name="Schwarz E.M."/>
        </authorList>
    </citation>
    <scope>NUCLEOTIDE SEQUENCE [LARGE SCALE GENOMIC DNA]</scope>
    <source>
        <strain evidence="2 3">Aroian</strain>
        <tissue evidence="2">Whole animal</tissue>
    </source>
</reference>
<accession>A0ABR1E0J8</accession>
<dbReference type="Proteomes" id="UP001303046">
    <property type="component" value="Unassembled WGS sequence"/>
</dbReference>
<protein>
    <recommendedName>
        <fullName evidence="1">Reverse transcriptase domain-containing protein</fullName>
    </recommendedName>
</protein>
<evidence type="ECO:0000313" key="2">
    <source>
        <dbReference type="EMBL" id="KAK6756179.1"/>
    </source>
</evidence>
<sequence>MTSNNEQLLQFEQTNKPTRTPAGCTTPLEVVTRVRQGVVAGPFLFNFTIEHIMRRTIDQCPADIILTPSGHPLTYLEYAYDVVIFAESNMKLQHVVNFISKLAEAYRLRLRPDKCK</sequence>
<dbReference type="InterPro" id="IPR043502">
    <property type="entry name" value="DNA/RNA_pol_sf"/>
</dbReference>
<dbReference type="EMBL" id="JAVFWL010000005">
    <property type="protein sequence ID" value="KAK6756179.1"/>
    <property type="molecule type" value="Genomic_DNA"/>
</dbReference>
<dbReference type="InterPro" id="IPR000477">
    <property type="entry name" value="RT_dom"/>
</dbReference>
<dbReference type="SUPFAM" id="SSF56672">
    <property type="entry name" value="DNA/RNA polymerases"/>
    <property type="match status" value="1"/>
</dbReference>
<proteinExistence type="predicted"/>
<gene>
    <name evidence="2" type="primary">Necator_chrV.g19316</name>
    <name evidence="2" type="ORF">RB195_014524</name>
</gene>
<dbReference type="PANTHER" id="PTHR47027">
    <property type="entry name" value="REVERSE TRANSCRIPTASE DOMAIN-CONTAINING PROTEIN"/>
    <property type="match status" value="1"/>
</dbReference>
<feature type="domain" description="Reverse transcriptase" evidence="1">
    <location>
        <begin position="26"/>
        <end position="116"/>
    </location>
</feature>
<evidence type="ECO:0000313" key="3">
    <source>
        <dbReference type="Proteomes" id="UP001303046"/>
    </source>
</evidence>
<evidence type="ECO:0000259" key="1">
    <source>
        <dbReference type="Pfam" id="PF00078"/>
    </source>
</evidence>
<name>A0ABR1E0J8_NECAM</name>
<keyword evidence="3" id="KW-1185">Reference proteome</keyword>